<dbReference type="GO" id="GO:0015276">
    <property type="term" value="F:ligand-gated monoatomic ion channel activity"/>
    <property type="evidence" value="ECO:0007669"/>
    <property type="project" value="InterPro"/>
</dbReference>
<dbReference type="OrthoDB" id="5984008at2759"/>
<feature type="binding site" evidence="16">
    <location>
        <position position="495"/>
    </location>
    <ligand>
        <name>L-glutamate</name>
        <dbReference type="ChEBI" id="CHEBI:29985"/>
    </ligand>
</feature>
<evidence type="ECO:0000256" key="6">
    <source>
        <dbReference type="ARBA" id="ARBA00023018"/>
    </source>
</evidence>
<evidence type="ECO:0000256" key="4">
    <source>
        <dbReference type="ARBA" id="ARBA00022692"/>
    </source>
</evidence>
<feature type="compositionally biased region" description="Basic residues" evidence="20">
    <location>
        <begin position="1037"/>
        <end position="1067"/>
    </location>
</feature>
<comment type="caution">
    <text evidence="24">The sequence shown here is derived from an EMBL/GenBank/DDBJ whole genome shotgun (WGS) entry which is preliminary data.</text>
</comment>
<dbReference type="FunFam" id="3.40.190.10:FF:000078">
    <property type="entry name" value="glutamate receptor ionotropic, NMDA 3B"/>
    <property type="match status" value="1"/>
</dbReference>
<dbReference type="PRINTS" id="PR00177">
    <property type="entry name" value="NMDARECEPTOR"/>
</dbReference>
<evidence type="ECO:0000256" key="19">
    <source>
        <dbReference type="SAM" id="Coils"/>
    </source>
</evidence>
<feature type="region of interest" description="Disordered" evidence="20">
    <location>
        <begin position="245"/>
        <end position="275"/>
    </location>
</feature>
<keyword evidence="12" id="KW-0628">Postsynaptic cell membrane</keyword>
<proteinExistence type="predicted"/>
<feature type="transmembrane region" description="Helical" evidence="21">
    <location>
        <begin position="539"/>
        <end position="557"/>
    </location>
</feature>
<evidence type="ECO:0000256" key="5">
    <source>
        <dbReference type="ARBA" id="ARBA00022989"/>
    </source>
</evidence>
<keyword evidence="6" id="KW-0770">Synapse</keyword>
<dbReference type="PANTHER" id="PTHR18966">
    <property type="entry name" value="IONOTROPIC GLUTAMATE RECEPTOR"/>
    <property type="match status" value="1"/>
</dbReference>
<keyword evidence="8" id="KW-0406">Ion transport</keyword>
<keyword evidence="2" id="KW-0813">Transport</keyword>
<feature type="region of interest" description="Disordered" evidence="20">
    <location>
        <begin position="1107"/>
        <end position="1136"/>
    </location>
</feature>
<keyword evidence="3" id="KW-1003">Cell membrane</keyword>
<keyword evidence="10" id="KW-0675">Receptor</keyword>
<dbReference type="Proteomes" id="UP000271974">
    <property type="component" value="Unassembled WGS sequence"/>
</dbReference>
<feature type="binding site" evidence="16">
    <location>
        <position position="699"/>
    </location>
    <ligand>
        <name>L-glutamate</name>
        <dbReference type="ChEBI" id="CHEBI:29985"/>
    </ligand>
</feature>
<dbReference type="SUPFAM" id="SSF53850">
    <property type="entry name" value="Periplasmic binding protein-like II"/>
    <property type="match status" value="1"/>
</dbReference>
<sequence>MQNFKKIGVVLNPVEVHNPLYLSLQPSNKHLAQGLVSLLTVNFWFRLTMITQEELRHDGFHRTFRELTEDGKWTIEDEVFISKGASQTILNSTMAMLSGNTSKIFVLHATTSLTRNLFLTARNILPKENRFAWIITENAYTRNEDLLHDFPLGTKAFLVNHDVRSEELLRDTMDLIGEAMPMVEGEEDGYLKDGPGVDSLSHHHHRRRVAEFHGAAPYTFPSSTSSSLSMLSPSSSYKMKTSFSLMHETSASPSRPSSLRHPTTPPPRLKREKPKVRDCWTDRAQALPPHQNIVYSALLKKSIYGLTGLISFDDDGYMNISKFRVRNLVSDGRQSVWQDIGCVQGKEVRPFGIIWPGDAQSLQSQTEGKKRYKVVTNPVQPFVMTEAPHSDYGTCLSDTPCLNLTNKTKSQDTVWEAIEAYENGAGAESGLFTIQCCRGLTIDLLNKLAADLEFQFTLYIVQDETYGQRIDNETWTGIMKDLTDNTAHFAVAAFSITAQREIAIDFSDPYFFSGFSVLYSDKTRETSMLAFLEPFSTEVWFAILVSAHIAAICMALFEWNSPFGLNPWGRKRNKNYSLASGLTMVFSVLFGHTVKTKSPKAWPSKVMQNFWASAAIFIIASYTANLAAFIAGKHAGINYIDVQDTRLQAIKIGVLQGSAVHQMLTNAGSKLGSVAKPVPKTDVGIDWVIKGKLDALLGDYPILDYARAHLAPSCELKLISKIFGDDIYGIGLPKKSPLKAALSKKISEYHRMGYIDDLIDVHFADAHCFKRRISEEDSQLEVTHHAGLFVMMCVGVGVGVLVLLLEHLIYKFLVPYIRNCPRDSRWRSTHLMFLSQRNRLADIAKTKRINRNFHDIVEKARWLQEMKASGLMDDDTPSTPTIIEIPLRQLTVNVELGNSSLKLNCQEDGDSTYTSPVRRPSQLAAALREEMARAKLELQQEKAGKGAEASPAMPPYGAEAIIRGKGDAELNEGSSDESTSAGSGDSLLGISRVASEKSLSNTITYSQDSPVLYVNDDDDSASSSSSTCHREQLRRPSRDRHRRRQQLQQLHHRHSHHHYKPQQHRKAAVTSSSPELDYAPAIHCPDVAGSTMDNSLGKRLRSLSVDHTLPHSPTLLEAPPNNTRRTRNNTLTASPHLPSAFLVNELSSSKTHKHQPVSSALSPLSSAKLNNHKRRHYSTGNSPRPEPLSNGRDFLVSSIQSHPSQGDENDGDVEDVDDFHDEEDDDGIENITVRLNVSPPNMYDTAFRNTPTTFPEAEDSLLQRDRNQMNPFPHHSHFQNPFFSDHIDLLEGEVSSPAGAGASASSNILSSCPTSKAFREIPSDNRHRHNDRSGDDVRLARSLLHKRNSYKEQPSHEAAAEPSVPDLAFSLDSVSKEELLVLWKSSEMDLNRRLEEALVEKSRLERRLAMLQKHSPV</sequence>
<feature type="domain" description="Ionotropic glutamate receptor C-terminal" evidence="22">
    <location>
        <begin position="420"/>
        <end position="765"/>
    </location>
</feature>
<feature type="site" description="Interaction with the cone snail toxin Con-ikot-ikot" evidence="17">
    <location>
        <position position="469"/>
    </location>
</feature>
<keyword evidence="25" id="KW-1185">Reference proteome</keyword>
<evidence type="ECO:0000256" key="16">
    <source>
        <dbReference type="PIRSR" id="PIRSR601508-1"/>
    </source>
</evidence>
<feature type="binding site" evidence="16">
    <location>
        <position position="500"/>
    </location>
    <ligand>
        <name>L-glutamate</name>
        <dbReference type="ChEBI" id="CHEBI:29985"/>
    </ligand>
</feature>
<dbReference type="GO" id="GO:0045211">
    <property type="term" value="C:postsynaptic membrane"/>
    <property type="evidence" value="ECO:0007669"/>
    <property type="project" value="UniProtKB-SubCell"/>
</dbReference>
<feature type="coiled-coil region" evidence="19">
    <location>
        <begin position="1387"/>
        <end position="1414"/>
    </location>
</feature>
<dbReference type="EMBL" id="RQTK01000405">
    <property type="protein sequence ID" value="RUS80206.1"/>
    <property type="molecule type" value="Genomic_DNA"/>
</dbReference>
<dbReference type="InterPro" id="IPR028082">
    <property type="entry name" value="Peripla_BP_I"/>
</dbReference>
<evidence type="ECO:0000256" key="3">
    <source>
        <dbReference type="ARBA" id="ARBA00022475"/>
    </source>
</evidence>
<feature type="transmembrane region" description="Helical" evidence="21">
    <location>
        <begin position="610"/>
        <end position="631"/>
    </location>
</feature>
<protein>
    <recommendedName>
        <fullName evidence="26">Ionotropic glutamate receptor C-terminal domain-containing protein</fullName>
    </recommendedName>
</protein>
<evidence type="ECO:0000256" key="15">
    <source>
        <dbReference type="ARBA" id="ARBA00034100"/>
    </source>
</evidence>
<evidence type="ECO:0000256" key="14">
    <source>
        <dbReference type="ARBA" id="ARBA00023303"/>
    </source>
</evidence>
<keyword evidence="4 21" id="KW-0812">Transmembrane</keyword>
<evidence type="ECO:0000256" key="1">
    <source>
        <dbReference type="ARBA" id="ARBA00004651"/>
    </source>
</evidence>
<feature type="compositionally biased region" description="Low complexity" evidence="20">
    <location>
        <begin position="1156"/>
        <end position="1167"/>
    </location>
</feature>
<keyword evidence="9 21" id="KW-0472">Membrane</keyword>
<keyword evidence="7 19" id="KW-0175">Coiled coil</keyword>
<dbReference type="SUPFAM" id="SSF53822">
    <property type="entry name" value="Periplasmic binding protein-like I"/>
    <property type="match status" value="1"/>
</dbReference>
<dbReference type="InterPro" id="IPR019594">
    <property type="entry name" value="Glu/Gly-bd"/>
</dbReference>
<dbReference type="GO" id="GO:0043226">
    <property type="term" value="C:organelle"/>
    <property type="evidence" value="ECO:0007669"/>
    <property type="project" value="UniProtKB-ARBA"/>
</dbReference>
<dbReference type="InterPro" id="IPR001508">
    <property type="entry name" value="Iono_Glu_rcpt_met"/>
</dbReference>
<reference evidence="24 25" key="1">
    <citation type="submission" date="2019-01" db="EMBL/GenBank/DDBJ databases">
        <title>A draft genome assembly of the solar-powered sea slug Elysia chlorotica.</title>
        <authorList>
            <person name="Cai H."/>
            <person name="Li Q."/>
            <person name="Fang X."/>
            <person name="Li J."/>
            <person name="Curtis N.E."/>
            <person name="Altenburger A."/>
            <person name="Shibata T."/>
            <person name="Feng M."/>
            <person name="Maeda T."/>
            <person name="Schwartz J.A."/>
            <person name="Shigenobu S."/>
            <person name="Lundholm N."/>
            <person name="Nishiyama T."/>
            <person name="Yang H."/>
            <person name="Hasebe M."/>
            <person name="Li S."/>
            <person name="Pierce S.K."/>
            <person name="Wang J."/>
        </authorList>
    </citation>
    <scope>NUCLEOTIDE SEQUENCE [LARGE SCALE GENOMIC DNA]</scope>
    <source>
        <strain evidence="24">EC2010</strain>
        <tissue evidence="24">Whole organism of an adult</tissue>
    </source>
</reference>
<gene>
    <name evidence="24" type="ORF">EGW08_012031</name>
</gene>
<dbReference type="Gene3D" id="3.40.190.10">
    <property type="entry name" value="Periplasmic binding protein-like II"/>
    <property type="match status" value="3"/>
</dbReference>
<feature type="transmembrane region" description="Helical" evidence="21">
    <location>
        <begin position="788"/>
        <end position="810"/>
    </location>
</feature>
<dbReference type="SMART" id="SM00079">
    <property type="entry name" value="PBPe"/>
    <property type="match status" value="1"/>
</dbReference>
<name>A0A3S1BGE1_ELYCH</name>
<dbReference type="Pfam" id="PF00060">
    <property type="entry name" value="Lig_chan"/>
    <property type="match status" value="1"/>
</dbReference>
<keyword evidence="14" id="KW-0407">Ion channel</keyword>
<comment type="subcellular location">
    <subcellularLocation>
        <location evidence="1">Cell membrane</location>
        <topology evidence="1">Multi-pass membrane protein</topology>
    </subcellularLocation>
    <subcellularLocation>
        <location evidence="15">Postsynaptic cell membrane</location>
    </subcellularLocation>
</comment>
<evidence type="ECO:0000256" key="9">
    <source>
        <dbReference type="ARBA" id="ARBA00023136"/>
    </source>
</evidence>
<keyword evidence="13" id="KW-1071">Ligand-gated ion channel</keyword>
<evidence type="ECO:0000256" key="2">
    <source>
        <dbReference type="ARBA" id="ARBA00022448"/>
    </source>
</evidence>
<feature type="transmembrane region" description="Helical" evidence="21">
    <location>
        <begin position="578"/>
        <end position="594"/>
    </location>
</feature>
<evidence type="ECO:0000256" key="20">
    <source>
        <dbReference type="SAM" id="MobiDB-lite"/>
    </source>
</evidence>
<dbReference type="InterPro" id="IPR015683">
    <property type="entry name" value="Ionotropic_Glu_rcpt"/>
</dbReference>
<dbReference type="GO" id="GO:0038023">
    <property type="term" value="F:signaling receptor activity"/>
    <property type="evidence" value="ECO:0007669"/>
    <property type="project" value="InterPro"/>
</dbReference>
<accession>A0A3S1BGE1</accession>
<dbReference type="InterPro" id="IPR001320">
    <property type="entry name" value="Iontro_rcpt_C"/>
</dbReference>
<evidence type="ECO:0000259" key="22">
    <source>
        <dbReference type="SMART" id="SM00079"/>
    </source>
</evidence>
<evidence type="ECO:0000256" key="17">
    <source>
        <dbReference type="PIRSR" id="PIRSR601508-2"/>
    </source>
</evidence>
<dbReference type="Pfam" id="PF10613">
    <property type="entry name" value="Lig_chan-Glu_bd"/>
    <property type="match status" value="1"/>
</dbReference>
<feature type="disulfide bond" evidence="18">
    <location>
        <begin position="714"/>
        <end position="768"/>
    </location>
</feature>
<keyword evidence="5 21" id="KW-1133">Transmembrane helix</keyword>
<evidence type="ECO:0000256" key="13">
    <source>
        <dbReference type="ARBA" id="ARBA00023286"/>
    </source>
</evidence>
<dbReference type="Gene3D" id="3.40.50.2300">
    <property type="match status" value="1"/>
</dbReference>
<evidence type="ECO:0000256" key="8">
    <source>
        <dbReference type="ARBA" id="ARBA00023065"/>
    </source>
</evidence>
<keyword evidence="11" id="KW-0325">Glycoprotein</keyword>
<organism evidence="24 25">
    <name type="scientific">Elysia chlorotica</name>
    <name type="common">Eastern emerald elysia</name>
    <name type="synonym">Sea slug</name>
    <dbReference type="NCBI Taxonomy" id="188477"/>
    <lineage>
        <taxon>Eukaryota</taxon>
        <taxon>Metazoa</taxon>
        <taxon>Spiralia</taxon>
        <taxon>Lophotrochozoa</taxon>
        <taxon>Mollusca</taxon>
        <taxon>Gastropoda</taxon>
        <taxon>Heterobranchia</taxon>
        <taxon>Euthyneura</taxon>
        <taxon>Panpulmonata</taxon>
        <taxon>Sacoglossa</taxon>
        <taxon>Placobranchoidea</taxon>
        <taxon>Plakobranchidae</taxon>
        <taxon>Elysia</taxon>
    </lineage>
</organism>
<keyword evidence="18" id="KW-1015">Disulfide bond</keyword>
<evidence type="ECO:0000256" key="11">
    <source>
        <dbReference type="ARBA" id="ARBA00023180"/>
    </source>
</evidence>
<evidence type="ECO:0000256" key="7">
    <source>
        <dbReference type="ARBA" id="ARBA00023054"/>
    </source>
</evidence>
<dbReference type="SMART" id="SM00918">
    <property type="entry name" value="Lig_chan-Glu_bd"/>
    <property type="match status" value="1"/>
</dbReference>
<evidence type="ECO:0000259" key="23">
    <source>
        <dbReference type="SMART" id="SM00918"/>
    </source>
</evidence>
<evidence type="ECO:0000256" key="12">
    <source>
        <dbReference type="ARBA" id="ARBA00023257"/>
    </source>
</evidence>
<feature type="domain" description="Ionotropic glutamate receptor L-glutamate and glycine-binding" evidence="23">
    <location>
        <begin position="420"/>
        <end position="484"/>
    </location>
</feature>
<evidence type="ECO:0000256" key="10">
    <source>
        <dbReference type="ARBA" id="ARBA00023170"/>
    </source>
</evidence>
<dbReference type="Pfam" id="PF01094">
    <property type="entry name" value="ANF_receptor"/>
    <property type="match status" value="1"/>
</dbReference>
<feature type="region of interest" description="Disordered" evidence="20">
    <location>
        <begin position="1010"/>
        <end position="1074"/>
    </location>
</feature>
<evidence type="ECO:0000256" key="18">
    <source>
        <dbReference type="PIRSR" id="PIRSR601508-3"/>
    </source>
</evidence>
<feature type="region of interest" description="Disordered" evidence="20">
    <location>
        <begin position="1148"/>
        <end position="1193"/>
    </location>
</feature>
<evidence type="ECO:0008006" key="26">
    <source>
        <dbReference type="Google" id="ProtNLM"/>
    </source>
</evidence>
<evidence type="ECO:0000313" key="24">
    <source>
        <dbReference type="EMBL" id="RUS80206.1"/>
    </source>
</evidence>
<evidence type="ECO:0000256" key="21">
    <source>
        <dbReference type="SAM" id="Phobius"/>
    </source>
</evidence>
<dbReference type="InterPro" id="IPR001828">
    <property type="entry name" value="ANF_lig-bd_rcpt"/>
</dbReference>
<dbReference type="STRING" id="188477.A0A3S1BGE1"/>
<evidence type="ECO:0000313" key="25">
    <source>
        <dbReference type="Proteomes" id="UP000271974"/>
    </source>
</evidence>
<feature type="compositionally biased region" description="Polar residues" evidence="20">
    <location>
        <begin position="245"/>
        <end position="261"/>
    </location>
</feature>